<dbReference type="eggNOG" id="COG3963">
    <property type="taxonomic scope" value="Bacteria"/>
</dbReference>
<evidence type="ECO:0000259" key="1">
    <source>
        <dbReference type="Pfam" id="PF13649"/>
    </source>
</evidence>
<evidence type="ECO:0000313" key="2">
    <source>
        <dbReference type="EMBL" id="EAR20341.1"/>
    </source>
</evidence>
<name>A4BV74_9GAMM</name>
<dbReference type="SUPFAM" id="SSF53335">
    <property type="entry name" value="S-adenosyl-L-methionine-dependent methyltransferases"/>
    <property type="match status" value="1"/>
</dbReference>
<dbReference type="InterPro" id="IPR041698">
    <property type="entry name" value="Methyltransf_25"/>
</dbReference>
<feature type="domain" description="Methyltransferase" evidence="1">
    <location>
        <begin position="48"/>
        <end position="148"/>
    </location>
</feature>
<dbReference type="RefSeq" id="WP_005000794.1">
    <property type="nucleotide sequence ID" value="NZ_CH672427.1"/>
</dbReference>
<evidence type="ECO:0000313" key="3">
    <source>
        <dbReference type="Proteomes" id="UP000003374"/>
    </source>
</evidence>
<dbReference type="Gene3D" id="3.40.50.150">
    <property type="entry name" value="Vaccinia Virus protein VP39"/>
    <property type="match status" value="1"/>
</dbReference>
<accession>A4BV74</accession>
<keyword evidence="2" id="KW-0808">Transferase</keyword>
<gene>
    <name evidence="2" type="ORF">NB231_06700</name>
</gene>
<dbReference type="HOGENOM" id="CLU_085338_2_0_6"/>
<sequence length="191" mass="21861">MNKYLNGQWLFASNFFKHPGLLGSLIPSSSHLIERLLRPIDWSRAKHIVEYGPGVGTITKRLLAHMAPDARLLALELNPEFVTYLHREVKDPRLEVVKMSAADLGRALQERAWEGVDYAISGIPFSTMPSTVRDNVLQQTRKHLNPSGEFLVYQFSDRVRPHLERTFDAVERGFVLRNFLPAHCYRCTFAS</sequence>
<dbReference type="GO" id="GO:0032259">
    <property type="term" value="P:methylation"/>
    <property type="evidence" value="ECO:0007669"/>
    <property type="project" value="UniProtKB-KW"/>
</dbReference>
<dbReference type="OrthoDB" id="9805585at2"/>
<dbReference type="InterPro" id="IPR029063">
    <property type="entry name" value="SAM-dependent_MTases_sf"/>
</dbReference>
<dbReference type="STRING" id="314278.NB231_06700"/>
<reference evidence="2 3" key="1">
    <citation type="submission" date="2006-02" db="EMBL/GenBank/DDBJ databases">
        <authorList>
            <person name="Waterbury J."/>
            <person name="Ferriera S."/>
            <person name="Johnson J."/>
            <person name="Kravitz S."/>
            <person name="Halpern A."/>
            <person name="Remington K."/>
            <person name="Beeson K."/>
            <person name="Tran B."/>
            <person name="Rogers Y.-H."/>
            <person name="Friedman R."/>
            <person name="Venter J.C."/>
        </authorList>
    </citation>
    <scope>NUCLEOTIDE SEQUENCE [LARGE SCALE GENOMIC DNA]</scope>
    <source>
        <strain evidence="2 3">Nb-231</strain>
    </source>
</reference>
<proteinExistence type="predicted"/>
<keyword evidence="3" id="KW-1185">Reference proteome</keyword>
<dbReference type="GO" id="GO:0008168">
    <property type="term" value="F:methyltransferase activity"/>
    <property type="evidence" value="ECO:0007669"/>
    <property type="project" value="UniProtKB-KW"/>
</dbReference>
<comment type="caution">
    <text evidence="2">The sequence shown here is derived from an EMBL/GenBank/DDBJ whole genome shotgun (WGS) entry which is preliminary data.</text>
</comment>
<dbReference type="Pfam" id="PF13649">
    <property type="entry name" value="Methyltransf_25"/>
    <property type="match status" value="1"/>
</dbReference>
<dbReference type="AlphaFoldDB" id="A4BV74"/>
<dbReference type="Proteomes" id="UP000003374">
    <property type="component" value="Unassembled WGS sequence"/>
</dbReference>
<organism evidence="2 3">
    <name type="scientific">Nitrococcus mobilis Nb-231</name>
    <dbReference type="NCBI Taxonomy" id="314278"/>
    <lineage>
        <taxon>Bacteria</taxon>
        <taxon>Pseudomonadati</taxon>
        <taxon>Pseudomonadota</taxon>
        <taxon>Gammaproteobacteria</taxon>
        <taxon>Chromatiales</taxon>
        <taxon>Ectothiorhodospiraceae</taxon>
        <taxon>Nitrococcus</taxon>
    </lineage>
</organism>
<keyword evidence="2" id="KW-0489">Methyltransferase</keyword>
<dbReference type="EMBL" id="AAOF01000024">
    <property type="protein sequence ID" value="EAR20341.1"/>
    <property type="molecule type" value="Genomic_DNA"/>
</dbReference>
<protein>
    <submittedName>
        <fullName evidence="2">Phospholipid N-methyltransferase</fullName>
    </submittedName>
</protein>